<name>A0ABD0KEF7_9CAEN</name>
<protein>
    <recommendedName>
        <fullName evidence="5">Spaetzle domain-containing protein</fullName>
    </recommendedName>
</protein>
<dbReference type="EMBL" id="JACVVK020000194">
    <property type="protein sequence ID" value="KAK7485489.1"/>
    <property type="molecule type" value="Genomic_DNA"/>
</dbReference>
<feature type="region of interest" description="Disordered" evidence="1">
    <location>
        <begin position="25"/>
        <end position="74"/>
    </location>
</feature>
<dbReference type="Proteomes" id="UP001519460">
    <property type="component" value="Unassembled WGS sequence"/>
</dbReference>
<reference evidence="3 4" key="1">
    <citation type="journal article" date="2023" name="Sci. Data">
        <title>Genome assembly of the Korean intertidal mud-creeper Batillaria attramentaria.</title>
        <authorList>
            <person name="Patra A.K."/>
            <person name="Ho P.T."/>
            <person name="Jun S."/>
            <person name="Lee S.J."/>
            <person name="Kim Y."/>
            <person name="Won Y.J."/>
        </authorList>
    </citation>
    <scope>NUCLEOTIDE SEQUENCE [LARGE SCALE GENOMIC DNA]</scope>
    <source>
        <strain evidence="3">Wonlab-2016</strain>
    </source>
</reference>
<dbReference type="AlphaFoldDB" id="A0ABD0KEF7"/>
<feature type="compositionally biased region" description="Polar residues" evidence="1">
    <location>
        <begin position="53"/>
        <end position="73"/>
    </location>
</feature>
<proteinExistence type="predicted"/>
<gene>
    <name evidence="3" type="ORF">BaRGS_00023299</name>
</gene>
<accession>A0ABD0KEF7</accession>
<organism evidence="3 4">
    <name type="scientific">Batillaria attramentaria</name>
    <dbReference type="NCBI Taxonomy" id="370345"/>
    <lineage>
        <taxon>Eukaryota</taxon>
        <taxon>Metazoa</taxon>
        <taxon>Spiralia</taxon>
        <taxon>Lophotrochozoa</taxon>
        <taxon>Mollusca</taxon>
        <taxon>Gastropoda</taxon>
        <taxon>Caenogastropoda</taxon>
        <taxon>Sorbeoconcha</taxon>
        <taxon>Cerithioidea</taxon>
        <taxon>Batillariidae</taxon>
        <taxon>Batillaria</taxon>
    </lineage>
</organism>
<evidence type="ECO:0000256" key="2">
    <source>
        <dbReference type="SAM" id="SignalP"/>
    </source>
</evidence>
<feature type="chain" id="PRO_5044748266" description="Spaetzle domain-containing protein" evidence="2">
    <location>
        <begin position="27"/>
        <end position="239"/>
    </location>
</feature>
<evidence type="ECO:0000256" key="1">
    <source>
        <dbReference type="SAM" id="MobiDB-lite"/>
    </source>
</evidence>
<feature type="region of interest" description="Disordered" evidence="1">
    <location>
        <begin position="109"/>
        <end position="130"/>
    </location>
</feature>
<keyword evidence="2" id="KW-0732">Signal</keyword>
<sequence>MSGFVCPIQWLMAMVIAAGLIRLGDTQPPDDSREPDEAEQDACEMTDIEEQQDTQAQASSNGTEASGYAVQTSLDDDNEVKEFVEKLMHEWGGHEFFLSPTKLKEERKNYQKWRKSQAERPPAPDNDWRGSQLEECLDAEPDGDICCETHNTLQRECGEMIDMHGKPWFVICPNINGKRHVQYADVGTCRSFHPCVGRGLCRQEMKVVSLWSRPLKKPYTHQIRPRLFQVNGYCSCKSN</sequence>
<keyword evidence="4" id="KW-1185">Reference proteome</keyword>
<feature type="signal peptide" evidence="2">
    <location>
        <begin position="1"/>
        <end position="26"/>
    </location>
</feature>
<feature type="compositionally biased region" description="Acidic residues" evidence="1">
    <location>
        <begin position="33"/>
        <end position="52"/>
    </location>
</feature>
<evidence type="ECO:0008006" key="5">
    <source>
        <dbReference type="Google" id="ProtNLM"/>
    </source>
</evidence>
<comment type="caution">
    <text evidence="3">The sequence shown here is derived from an EMBL/GenBank/DDBJ whole genome shotgun (WGS) entry which is preliminary data.</text>
</comment>
<evidence type="ECO:0000313" key="3">
    <source>
        <dbReference type="EMBL" id="KAK7485489.1"/>
    </source>
</evidence>
<evidence type="ECO:0000313" key="4">
    <source>
        <dbReference type="Proteomes" id="UP001519460"/>
    </source>
</evidence>